<comment type="caution">
    <text evidence="1">The sequence shown here is derived from an EMBL/GenBank/DDBJ whole genome shotgun (WGS) entry which is preliminary data.</text>
</comment>
<dbReference type="EMBL" id="WBZC01000075">
    <property type="protein sequence ID" value="KAB3529982.1"/>
    <property type="molecule type" value="Genomic_DNA"/>
</dbReference>
<evidence type="ECO:0000313" key="2">
    <source>
        <dbReference type="Proteomes" id="UP000432715"/>
    </source>
</evidence>
<gene>
    <name evidence="1" type="ORF">F8154_14310</name>
</gene>
<dbReference type="Proteomes" id="UP000432715">
    <property type="component" value="Unassembled WGS sequence"/>
</dbReference>
<reference evidence="1 2" key="1">
    <citation type="submission" date="2019-10" db="EMBL/GenBank/DDBJ databases">
        <title>Alkaliphilus serpentinus sp. nov. and Alkaliphilus pronyensis sp. nov., two novel anaerobic alkaliphilic species isolated from the serpentinized-hosted hydrothermal field of the Prony Bay (New Caledonia).</title>
        <authorList>
            <person name="Postec A."/>
        </authorList>
    </citation>
    <scope>NUCLEOTIDE SEQUENCE [LARGE SCALE GENOMIC DNA]</scope>
    <source>
        <strain evidence="1 2">LacV</strain>
    </source>
</reference>
<organism evidence="1 2">
    <name type="scientific">Alkaliphilus pronyensis</name>
    <dbReference type="NCBI Taxonomy" id="1482732"/>
    <lineage>
        <taxon>Bacteria</taxon>
        <taxon>Bacillati</taxon>
        <taxon>Bacillota</taxon>
        <taxon>Clostridia</taxon>
        <taxon>Peptostreptococcales</taxon>
        <taxon>Natronincolaceae</taxon>
        <taxon>Alkaliphilus</taxon>
    </lineage>
</organism>
<protein>
    <submittedName>
        <fullName evidence="1">Uncharacterized protein</fullName>
    </submittedName>
</protein>
<sequence length="60" mass="6712">MAWGVKETIEVSEADAVKEFIKALEGSEIELGNGSKATLLKGDVKEKKDKAILIYRYQLR</sequence>
<evidence type="ECO:0000313" key="1">
    <source>
        <dbReference type="EMBL" id="KAB3529982.1"/>
    </source>
</evidence>
<dbReference type="AlphaFoldDB" id="A0A6I0F7P0"/>
<proteinExistence type="predicted"/>
<name>A0A6I0F7P0_9FIRM</name>
<dbReference type="RefSeq" id="WP_151862296.1">
    <property type="nucleotide sequence ID" value="NZ_WBZC01000075.1"/>
</dbReference>
<accession>A0A6I0F7P0</accession>
<keyword evidence="2" id="KW-1185">Reference proteome</keyword>
<dbReference type="OrthoDB" id="1956912at2"/>